<dbReference type="Proteomes" id="UP000192132">
    <property type="component" value="Unassembled WGS sequence"/>
</dbReference>
<dbReference type="RefSeq" id="WP_076877644.1">
    <property type="nucleotide sequence ID" value="NZ_MLCN01000013.1"/>
</dbReference>
<dbReference type="AlphaFoldDB" id="A0A1S8CVD0"/>
<keyword evidence="1" id="KW-1133">Transmembrane helix</keyword>
<feature type="transmembrane region" description="Helical" evidence="1">
    <location>
        <begin position="102"/>
        <end position="124"/>
    </location>
</feature>
<comment type="caution">
    <text evidence="2">The sequence shown here is derived from an EMBL/GenBank/DDBJ whole genome shotgun (WGS) entry which is preliminary data.</text>
</comment>
<keyword evidence="1" id="KW-0812">Transmembrane</keyword>
<name>A0A1S8CVD0_9GAMM</name>
<protein>
    <submittedName>
        <fullName evidence="2">Uncharacterized protein</fullName>
    </submittedName>
</protein>
<keyword evidence="3" id="KW-1185">Reference proteome</keyword>
<dbReference type="NCBIfam" id="NF038216">
    <property type="entry name" value="ABZJ_00895_fam"/>
    <property type="match status" value="1"/>
</dbReference>
<evidence type="ECO:0000256" key="1">
    <source>
        <dbReference type="SAM" id="Phobius"/>
    </source>
</evidence>
<gene>
    <name evidence="2" type="ORF">BKE30_05675</name>
</gene>
<organism evidence="2 3">
    <name type="scientific">Alkanindiges hydrocarboniclasticus</name>
    <dbReference type="NCBI Taxonomy" id="1907941"/>
    <lineage>
        <taxon>Bacteria</taxon>
        <taxon>Pseudomonadati</taxon>
        <taxon>Pseudomonadota</taxon>
        <taxon>Gammaproteobacteria</taxon>
        <taxon>Moraxellales</taxon>
        <taxon>Moraxellaceae</taxon>
        <taxon>Alkanindiges</taxon>
    </lineage>
</organism>
<evidence type="ECO:0000313" key="3">
    <source>
        <dbReference type="Proteomes" id="UP000192132"/>
    </source>
</evidence>
<keyword evidence="1" id="KW-0472">Membrane</keyword>
<feature type="transmembrane region" description="Helical" evidence="1">
    <location>
        <begin position="66"/>
        <end position="90"/>
    </location>
</feature>
<proteinExistence type="predicted"/>
<feature type="transmembrane region" description="Helical" evidence="1">
    <location>
        <begin position="34"/>
        <end position="51"/>
    </location>
</feature>
<dbReference type="EMBL" id="MLCN01000013">
    <property type="protein sequence ID" value="ONG41267.1"/>
    <property type="molecule type" value="Genomic_DNA"/>
</dbReference>
<evidence type="ECO:0000313" key="2">
    <source>
        <dbReference type="EMBL" id="ONG41267.1"/>
    </source>
</evidence>
<feature type="transmembrane region" description="Helical" evidence="1">
    <location>
        <begin position="7"/>
        <end position="28"/>
    </location>
</feature>
<reference evidence="2 3" key="1">
    <citation type="submission" date="2016-10" db="EMBL/GenBank/DDBJ databases">
        <title>Draft Genome sequence of Alkanindiges sp. strain H1.</title>
        <authorList>
            <person name="Subhash Y."/>
            <person name="Lee S."/>
        </authorList>
    </citation>
    <scope>NUCLEOTIDE SEQUENCE [LARGE SCALE GENOMIC DNA]</scope>
    <source>
        <strain evidence="2 3">H1</strain>
    </source>
</reference>
<accession>A0A1S8CVD0</accession>
<dbReference type="OrthoDB" id="6717433at2"/>
<sequence>MSLKKYYWAYFGLYLLFNVILFAVSFFIDFGSSLSFLTAFIAAISTGQLFVKDQLRAPNLAEKKRLVWASLAISWGSSLVLTIIALLFMAWAGENMAFLNQILHSGVFMLMMLAILSVLFLLSYAMTRWAYGGMANRLALKIRKNQ</sequence>
<dbReference type="InterPro" id="IPR047730">
    <property type="entry name" value="ABZJ_00895-like"/>
</dbReference>